<evidence type="ECO:0000259" key="3">
    <source>
        <dbReference type="PROSITE" id="PS50151"/>
    </source>
</evidence>
<evidence type="ECO:0000313" key="5">
    <source>
        <dbReference type="EMBL" id="CAA9333616.1"/>
    </source>
</evidence>
<dbReference type="SUPFAM" id="SSF82771">
    <property type="entry name" value="GIY-YIG endonuclease"/>
    <property type="match status" value="1"/>
</dbReference>
<dbReference type="GO" id="GO:0009380">
    <property type="term" value="C:excinuclease repair complex"/>
    <property type="evidence" value="ECO:0007669"/>
    <property type="project" value="TreeGrafter"/>
</dbReference>
<dbReference type="SMART" id="SM00465">
    <property type="entry name" value="GIYc"/>
    <property type="match status" value="1"/>
</dbReference>
<sequence>MKVIPTHPLRGLVREARNVPGVYRWLGTDGEVLYVGKSKSLRTRLLTYFRAKRGDKQHAIVQGAASLSWDYEPSEFAALLRELELIKRFRPRMNQQHKRDGRYSFLKVTTARAPRLYVVGAVSDDAASYYGPFRGGRRVQEAVRELNDLLGLRDCPVNTPIRFAGQPDLFAWEHAPRCHRFELKLCLGPCAGRCSEAEYQRRVDLARAFLDGRADEPVRWLNERMQAASERWEFEYAASLRERLRRLEELRDELAQLREALDSLTFVYRVPGTDGDDRVYLVRRGTVRASVPVPRSTTERRRLSRLCDEHFGRPEAPGALVQRHQVDEILLLARWFRARPQEMENTVPPARVEALPLSA</sequence>
<dbReference type="InterPro" id="IPR050066">
    <property type="entry name" value="UvrABC_protein_C"/>
</dbReference>
<dbReference type="PROSITE" id="PS50164">
    <property type="entry name" value="GIY_YIG"/>
    <property type="match status" value="1"/>
</dbReference>
<dbReference type="PANTHER" id="PTHR30562:SF1">
    <property type="entry name" value="UVRABC SYSTEM PROTEIN C"/>
    <property type="match status" value="1"/>
</dbReference>
<dbReference type="InterPro" id="IPR036876">
    <property type="entry name" value="UVR_dom_sf"/>
</dbReference>
<feature type="domain" description="GIY-YIG" evidence="4">
    <location>
        <begin position="18"/>
        <end position="95"/>
    </location>
</feature>
<gene>
    <name evidence="5" type="ORF">AVDCRST_MAG89-2256</name>
</gene>
<proteinExistence type="predicted"/>
<feature type="domain" description="UVR" evidence="3">
    <location>
        <begin position="215"/>
        <end position="250"/>
    </location>
</feature>
<dbReference type="SUPFAM" id="SSF46600">
    <property type="entry name" value="C-terminal UvrC-binding domain of UvrB"/>
    <property type="match status" value="1"/>
</dbReference>
<protein>
    <submittedName>
        <fullName evidence="5">Excinuclease ABC subunit C</fullName>
    </submittedName>
</protein>
<evidence type="ECO:0000259" key="4">
    <source>
        <dbReference type="PROSITE" id="PS50164"/>
    </source>
</evidence>
<dbReference type="InterPro" id="IPR000305">
    <property type="entry name" value="GIY-YIG_endonuc"/>
</dbReference>
<feature type="coiled-coil region" evidence="2">
    <location>
        <begin position="237"/>
        <end position="267"/>
    </location>
</feature>
<dbReference type="Pfam" id="PF01541">
    <property type="entry name" value="GIY-YIG"/>
    <property type="match status" value="1"/>
</dbReference>
<dbReference type="GO" id="GO:0009432">
    <property type="term" value="P:SOS response"/>
    <property type="evidence" value="ECO:0007669"/>
    <property type="project" value="UniProtKB-KW"/>
</dbReference>
<name>A0A6J4LHT3_9BACT</name>
<dbReference type="InterPro" id="IPR047296">
    <property type="entry name" value="GIY-YIG_UvrC_Cho"/>
</dbReference>
<dbReference type="AlphaFoldDB" id="A0A6J4LHT3"/>
<keyword evidence="2" id="KW-0175">Coiled coil</keyword>
<evidence type="ECO:0000256" key="2">
    <source>
        <dbReference type="SAM" id="Coils"/>
    </source>
</evidence>
<dbReference type="Gene3D" id="3.40.1440.10">
    <property type="entry name" value="GIY-YIG endonuclease"/>
    <property type="match status" value="1"/>
</dbReference>
<keyword evidence="1" id="KW-0742">SOS response</keyword>
<dbReference type="CDD" id="cd10434">
    <property type="entry name" value="GIY-YIG_UvrC_Cho"/>
    <property type="match status" value="1"/>
</dbReference>
<dbReference type="InterPro" id="IPR035901">
    <property type="entry name" value="GIY-YIG_endonuc_sf"/>
</dbReference>
<reference evidence="5" key="1">
    <citation type="submission" date="2020-02" db="EMBL/GenBank/DDBJ databases">
        <authorList>
            <person name="Meier V. D."/>
        </authorList>
    </citation>
    <scope>NUCLEOTIDE SEQUENCE</scope>
    <source>
        <strain evidence="5">AVDCRST_MAG89</strain>
    </source>
</reference>
<dbReference type="GO" id="GO:0006289">
    <property type="term" value="P:nucleotide-excision repair"/>
    <property type="evidence" value="ECO:0007669"/>
    <property type="project" value="InterPro"/>
</dbReference>
<dbReference type="PROSITE" id="PS50151">
    <property type="entry name" value="UVR"/>
    <property type="match status" value="1"/>
</dbReference>
<dbReference type="EMBL" id="CADCTV010000479">
    <property type="protein sequence ID" value="CAA9333616.1"/>
    <property type="molecule type" value="Genomic_DNA"/>
</dbReference>
<organism evidence="5">
    <name type="scientific">uncultured Gemmatimonadota bacterium</name>
    <dbReference type="NCBI Taxonomy" id="203437"/>
    <lineage>
        <taxon>Bacteria</taxon>
        <taxon>Pseudomonadati</taxon>
        <taxon>Gemmatimonadota</taxon>
        <taxon>environmental samples</taxon>
    </lineage>
</organism>
<keyword evidence="1" id="KW-0227">DNA damage</keyword>
<dbReference type="InterPro" id="IPR001943">
    <property type="entry name" value="UVR_dom"/>
</dbReference>
<dbReference type="PANTHER" id="PTHR30562">
    <property type="entry name" value="UVRC/OXIDOREDUCTASE"/>
    <property type="match status" value="1"/>
</dbReference>
<evidence type="ECO:0000256" key="1">
    <source>
        <dbReference type="ARBA" id="ARBA00023236"/>
    </source>
</evidence>
<accession>A0A6J4LHT3</accession>
<dbReference type="Gene3D" id="4.10.860.10">
    <property type="entry name" value="UVR domain"/>
    <property type="match status" value="1"/>
</dbReference>